<feature type="domain" description="SWIM-type" evidence="2">
    <location>
        <begin position="386"/>
        <end position="420"/>
    </location>
</feature>
<dbReference type="GO" id="GO:0008270">
    <property type="term" value="F:zinc ion binding"/>
    <property type="evidence" value="ECO:0007669"/>
    <property type="project" value="UniProtKB-KW"/>
</dbReference>
<dbReference type="VEuPathDB" id="FungiDB:RhiirFUN_002228"/>
<evidence type="ECO:0000259" key="2">
    <source>
        <dbReference type="PROSITE" id="PS50966"/>
    </source>
</evidence>
<dbReference type="VEuPathDB" id="FungiDB:RhiirFUN_002470"/>
<dbReference type="EMBL" id="CAGKOT010000053">
    <property type="protein sequence ID" value="CAB5385470.1"/>
    <property type="molecule type" value="Genomic_DNA"/>
</dbReference>
<dbReference type="PROSITE" id="PS50966">
    <property type="entry name" value="ZF_SWIM"/>
    <property type="match status" value="1"/>
</dbReference>
<dbReference type="OrthoDB" id="2437090at2759"/>
<gene>
    <name evidence="3" type="ORF">CHRIB12_LOCUS19326</name>
</gene>
<keyword evidence="1" id="KW-0862">Zinc</keyword>
<keyword evidence="1" id="KW-0863">Zinc-finger</keyword>
<name>A0A916EIG6_9GLOM</name>
<dbReference type="Proteomes" id="UP000684084">
    <property type="component" value="Unassembled WGS sequence"/>
</dbReference>
<proteinExistence type="predicted"/>
<evidence type="ECO:0000313" key="4">
    <source>
        <dbReference type="Proteomes" id="UP000684084"/>
    </source>
</evidence>
<reference evidence="3" key="1">
    <citation type="submission" date="2020-05" db="EMBL/GenBank/DDBJ databases">
        <authorList>
            <person name="Rincon C."/>
            <person name="Sanders R I."/>
            <person name="Robbins C."/>
            <person name="Chaturvedi A."/>
        </authorList>
    </citation>
    <scope>NUCLEOTIDE SEQUENCE</scope>
    <source>
        <strain evidence="3">CHB12</strain>
    </source>
</reference>
<dbReference type="PANTHER" id="PTHR47718">
    <property type="entry name" value="OS01G0519700 PROTEIN"/>
    <property type="match status" value="1"/>
</dbReference>
<sequence>MKKLKFAKILYNIIKIDTYRHWRYTASITCSRRIIRYDVILIEIVLNNTNQDDTYEIKLQVGDLFDDWNSVHIAVEAYAKQQGFVANKYRKDLDSIDKSIIRCQEYVYWKFGINQTKKVEDINTHRDTVSGKTNCPWHVNFYFEKRASAIKLTQLSDYHNHQCNSKIIDLAPKNLKLLHAILSKIEHYTVSGHLGAGQQYDLLTKEFPEHHIKKKNLYNAISKFRGVRIHNEFDAAEMLSYLLKQRDIDQDYIVIPPGVESTQRVESINGVLKKHVDRGTLLKELVIAIECKLEKEASYTRIKDYYESNPSVGLPSTYNSVFKEIDNVLKTKESNNASDGIIEQLYDVPQIRLKELLSGILSDNIQELWKVSSIVPASDKPFRPHYVIILKDSSSLCICMYIINQEMLCRHQYRILIQLEKAVFHLSLIYGRWFESIPSEVSNITIVKGKTSNTATPLHYINQIRFNNVYIPAARERVNKKVQYGNTMSLVKTSIQIAVAESATAELIGILMQFIMKYRNNTGLGIEEVHQFSSLQNNVLQESLINTEICNNTQQPLDNLQISNPEYHKVKGHLPKHYKSLVEDNNQTSMAKSNEGGLKTCSYCLGRAVEDIIFVGVLNIKPIKKMLISIIILMVRSIVAKLEF</sequence>
<keyword evidence="1" id="KW-0479">Metal-binding</keyword>
<evidence type="ECO:0000256" key="1">
    <source>
        <dbReference type="PROSITE-ProRule" id="PRU00325"/>
    </source>
</evidence>
<dbReference type="InterPro" id="IPR007527">
    <property type="entry name" value="Znf_SWIM"/>
</dbReference>
<accession>A0A916EIG6</accession>
<dbReference type="AlphaFoldDB" id="A0A916EIG6"/>
<evidence type="ECO:0000313" key="3">
    <source>
        <dbReference type="EMBL" id="CAB5385470.1"/>
    </source>
</evidence>
<comment type="caution">
    <text evidence="3">The sequence shown here is derived from an EMBL/GenBank/DDBJ whole genome shotgun (WGS) entry which is preliminary data.</text>
</comment>
<organism evidence="3 4">
    <name type="scientific">Rhizophagus irregularis</name>
    <dbReference type="NCBI Taxonomy" id="588596"/>
    <lineage>
        <taxon>Eukaryota</taxon>
        <taxon>Fungi</taxon>
        <taxon>Fungi incertae sedis</taxon>
        <taxon>Mucoromycota</taxon>
        <taxon>Glomeromycotina</taxon>
        <taxon>Glomeromycetes</taxon>
        <taxon>Glomerales</taxon>
        <taxon>Glomeraceae</taxon>
        <taxon>Rhizophagus</taxon>
    </lineage>
</organism>
<protein>
    <recommendedName>
        <fullName evidence="2">SWIM-type domain-containing protein</fullName>
    </recommendedName>
</protein>